<reference evidence="9 10" key="1">
    <citation type="submission" date="2017-06" db="EMBL/GenBank/DDBJ databases">
        <title>Genome sequencing of cyanobaciteial culture collection at National Institute for Environmental Studies (NIES).</title>
        <authorList>
            <person name="Hirose Y."/>
            <person name="Shimura Y."/>
            <person name="Fujisawa T."/>
            <person name="Nakamura Y."/>
            <person name="Kawachi M."/>
        </authorList>
    </citation>
    <scope>NUCLEOTIDE SEQUENCE [LARGE SCALE GENOMIC DNA]</scope>
    <source>
        <strain evidence="9 10">NIES-267</strain>
    </source>
</reference>
<dbReference type="InterPro" id="IPR011010">
    <property type="entry name" value="DNA_brk_join_enz"/>
</dbReference>
<dbReference type="OrthoDB" id="9778962at2"/>
<dbReference type="GO" id="GO:0006265">
    <property type="term" value="P:DNA topological change"/>
    <property type="evidence" value="ECO:0007669"/>
    <property type="project" value="InterPro"/>
</dbReference>
<dbReference type="InterPro" id="IPR035447">
    <property type="entry name" value="DNA_topo_I_N_sf"/>
</dbReference>
<protein>
    <recommendedName>
        <fullName evidence="3">DNA topoisomerase</fullName>
        <ecNumber evidence="3">5.6.2.1</ecNumber>
    </recommendedName>
</protein>
<evidence type="ECO:0000256" key="6">
    <source>
        <dbReference type="ARBA" id="ARBA00023235"/>
    </source>
</evidence>
<dbReference type="AlphaFoldDB" id="A0A1Z4LRH2"/>
<evidence type="ECO:0000313" key="10">
    <source>
        <dbReference type="Proteomes" id="UP000218418"/>
    </source>
</evidence>
<evidence type="ECO:0000259" key="8">
    <source>
        <dbReference type="Pfam" id="PF21338"/>
    </source>
</evidence>
<keyword evidence="10" id="KW-1185">Reference proteome</keyword>
<dbReference type="InterPro" id="IPR001631">
    <property type="entry name" value="TopoI"/>
</dbReference>
<organism evidence="9 10">
    <name type="scientific">Calothrix parasitica NIES-267</name>
    <dbReference type="NCBI Taxonomy" id="1973488"/>
    <lineage>
        <taxon>Bacteria</taxon>
        <taxon>Bacillati</taxon>
        <taxon>Cyanobacteriota</taxon>
        <taxon>Cyanophyceae</taxon>
        <taxon>Nostocales</taxon>
        <taxon>Calotrichaceae</taxon>
        <taxon>Calothrix</taxon>
    </lineage>
</organism>
<dbReference type="SUPFAM" id="SSF55869">
    <property type="entry name" value="DNA topoisomerase I domain"/>
    <property type="match status" value="1"/>
</dbReference>
<dbReference type="Gene3D" id="3.30.66.10">
    <property type="entry name" value="DNA topoisomerase I domain"/>
    <property type="match status" value="1"/>
</dbReference>
<comment type="similarity">
    <text evidence="2">Belongs to the type IB topoisomerase family.</text>
</comment>
<accession>A0A1Z4LRH2</accession>
<dbReference type="InterPro" id="IPR014711">
    <property type="entry name" value="TopoI_cat_a-hlx-sub_euk"/>
</dbReference>
<dbReference type="InterPro" id="IPR049331">
    <property type="entry name" value="Top1B_N_bact"/>
</dbReference>
<dbReference type="SUPFAM" id="SSF56349">
    <property type="entry name" value="DNA breaking-rejoining enzymes"/>
    <property type="match status" value="1"/>
</dbReference>
<dbReference type="GO" id="GO:0003677">
    <property type="term" value="F:DNA binding"/>
    <property type="evidence" value="ECO:0007669"/>
    <property type="project" value="UniProtKB-KW"/>
</dbReference>
<dbReference type="GO" id="GO:0003917">
    <property type="term" value="F:DNA topoisomerase type I (single strand cut, ATP-independent) activity"/>
    <property type="evidence" value="ECO:0007669"/>
    <property type="project" value="UniProtKB-EC"/>
</dbReference>
<evidence type="ECO:0000259" key="7">
    <source>
        <dbReference type="Pfam" id="PF01028"/>
    </source>
</evidence>
<dbReference type="EMBL" id="AP018227">
    <property type="protein sequence ID" value="BAY83840.1"/>
    <property type="molecule type" value="Genomic_DNA"/>
</dbReference>
<evidence type="ECO:0000313" key="9">
    <source>
        <dbReference type="EMBL" id="BAY83840.1"/>
    </source>
</evidence>
<sequence>MQLKLKNELVKQEVKAALAVEPAESAEIVGLVYVSDKTPGIKRQRKGKGFCYYDAEGNKICCEDELTRIKALVIPPAWEEVWICTNVNGHLQATGRDEKGRKQYRYHQHWKKIRSQTKFNRTIAFGLALPKIRERVQKDLRKHGLPKEKVLAATVKLLETTKIRVGNEQYAQRNKSFGLTTMKQRHVDISGSRLRFKFRGKSGVDHDIELCNRRLAKIVKRIQELPGQELFQFIDDDNKRQSIDSGDVNDYLKEITNLDFTAKDFRTWFGTVLAAEELHEFGEFESEKQAKKNIVQAIKNVAQELGNRPATCRKYYVHPGILAAYQDCTLFNAIEKVCQADSEKNKSKLCPVEQAVLNILEQYLLQQVNK</sequence>
<dbReference type="EC" id="5.6.2.1" evidence="3"/>
<evidence type="ECO:0000256" key="4">
    <source>
        <dbReference type="ARBA" id="ARBA00023029"/>
    </source>
</evidence>
<proteinExistence type="inferred from homology"/>
<keyword evidence="4" id="KW-0799">Topoisomerase</keyword>
<feature type="domain" description="DNA topoisomerase I catalytic core eukaryotic-type" evidence="7">
    <location>
        <begin position="109"/>
        <end position="327"/>
    </location>
</feature>
<evidence type="ECO:0000256" key="3">
    <source>
        <dbReference type="ARBA" id="ARBA00012891"/>
    </source>
</evidence>
<dbReference type="Gene3D" id="3.90.15.10">
    <property type="entry name" value="Topoisomerase I, Chain A, domain 3"/>
    <property type="match status" value="1"/>
</dbReference>
<gene>
    <name evidence="9" type="ORF">NIES267_33340</name>
</gene>
<dbReference type="Gene3D" id="1.10.132.120">
    <property type="match status" value="1"/>
</dbReference>
<dbReference type="PROSITE" id="PS52038">
    <property type="entry name" value="TOPO_IB_2"/>
    <property type="match status" value="1"/>
</dbReference>
<evidence type="ECO:0000256" key="5">
    <source>
        <dbReference type="ARBA" id="ARBA00023125"/>
    </source>
</evidence>
<dbReference type="Proteomes" id="UP000218418">
    <property type="component" value="Chromosome"/>
</dbReference>
<dbReference type="Pfam" id="PF21338">
    <property type="entry name" value="Top1B_N_bact"/>
    <property type="match status" value="1"/>
</dbReference>
<evidence type="ECO:0000256" key="1">
    <source>
        <dbReference type="ARBA" id="ARBA00000213"/>
    </source>
</evidence>
<evidence type="ECO:0000256" key="2">
    <source>
        <dbReference type="ARBA" id="ARBA00006645"/>
    </source>
</evidence>
<keyword evidence="5" id="KW-0238">DNA-binding</keyword>
<comment type="catalytic activity">
    <reaction evidence="1">
        <text>ATP-independent breakage of single-stranded DNA, followed by passage and rejoining.</text>
        <dbReference type="EC" id="5.6.2.1"/>
    </reaction>
</comment>
<keyword evidence="6 9" id="KW-0413">Isomerase</keyword>
<dbReference type="PRINTS" id="PR00416">
    <property type="entry name" value="EUTPISMRASEI"/>
</dbReference>
<feature type="domain" description="DNA topoisomerase IB N-terminal" evidence="8">
    <location>
        <begin position="49"/>
        <end position="97"/>
    </location>
</feature>
<dbReference type="InterPro" id="IPR013500">
    <property type="entry name" value="TopoI_cat_euk"/>
</dbReference>
<name>A0A1Z4LRH2_9CYAN</name>
<dbReference type="Pfam" id="PF01028">
    <property type="entry name" value="Topoisom_I"/>
    <property type="match status" value="1"/>
</dbReference>